<dbReference type="RefSeq" id="WP_093404468.1">
    <property type="nucleotide sequence ID" value="NZ_FOVL01000001.1"/>
</dbReference>
<dbReference type="InterPro" id="IPR016047">
    <property type="entry name" value="M23ase_b-sheet_dom"/>
</dbReference>
<name>A0A1I4XJD3_9FLAO</name>
<feature type="domain" description="M23ase beta-sheet core" evidence="2">
    <location>
        <begin position="199"/>
        <end position="296"/>
    </location>
</feature>
<feature type="chain" id="PRO_5011572827" evidence="1">
    <location>
        <begin position="28"/>
        <end position="380"/>
    </location>
</feature>
<keyword evidence="1" id="KW-0732">Signal</keyword>
<dbReference type="PANTHER" id="PTHR21666:SF268">
    <property type="entry name" value="PEPTIDASE M23 DOMAIN-CONTAINING PROTEIN"/>
    <property type="match status" value="1"/>
</dbReference>
<dbReference type="Gene3D" id="2.30.30.40">
    <property type="entry name" value="SH3 Domains"/>
    <property type="match status" value="1"/>
</dbReference>
<keyword evidence="5" id="KW-1185">Reference proteome</keyword>
<evidence type="ECO:0000259" key="2">
    <source>
        <dbReference type="Pfam" id="PF01551"/>
    </source>
</evidence>
<reference evidence="4 5" key="1">
    <citation type="submission" date="2016-10" db="EMBL/GenBank/DDBJ databases">
        <authorList>
            <person name="de Groot N.N."/>
        </authorList>
    </citation>
    <scope>NUCLEOTIDE SEQUENCE [LARGE SCALE GENOMIC DNA]</scope>
    <source>
        <strain evidence="4 5">DSM 17794</strain>
    </source>
</reference>
<dbReference type="Pfam" id="PF08239">
    <property type="entry name" value="SH3_3"/>
    <property type="match status" value="1"/>
</dbReference>
<dbReference type="Gene3D" id="2.70.70.10">
    <property type="entry name" value="Glucose Permease (Domain IIA)"/>
    <property type="match status" value="1"/>
</dbReference>
<dbReference type="OrthoDB" id="9810477at2"/>
<gene>
    <name evidence="4" type="ORF">SAMN05660413_00081</name>
</gene>
<dbReference type="CDD" id="cd12797">
    <property type="entry name" value="M23_peptidase"/>
    <property type="match status" value="1"/>
</dbReference>
<dbReference type="Pfam" id="PF01551">
    <property type="entry name" value="Peptidase_M23"/>
    <property type="match status" value="1"/>
</dbReference>
<dbReference type="STRING" id="287099.SAMN05660413_00081"/>
<dbReference type="GO" id="GO:0004222">
    <property type="term" value="F:metalloendopeptidase activity"/>
    <property type="evidence" value="ECO:0007669"/>
    <property type="project" value="TreeGrafter"/>
</dbReference>
<protein>
    <submittedName>
        <fullName evidence="4">SH3 domain-containing protein</fullName>
    </submittedName>
</protein>
<evidence type="ECO:0000313" key="5">
    <source>
        <dbReference type="Proteomes" id="UP000199153"/>
    </source>
</evidence>
<evidence type="ECO:0000259" key="3">
    <source>
        <dbReference type="Pfam" id="PF08239"/>
    </source>
</evidence>
<dbReference type="Proteomes" id="UP000199153">
    <property type="component" value="Unassembled WGS sequence"/>
</dbReference>
<evidence type="ECO:0000313" key="4">
    <source>
        <dbReference type="EMBL" id="SFN25716.1"/>
    </source>
</evidence>
<dbReference type="InterPro" id="IPR011055">
    <property type="entry name" value="Dup_hybrid_motif"/>
</dbReference>
<accession>A0A1I4XJD3</accession>
<sequence>MKKTLQIKILVISLVLLSTACSQINTASDFITNPTAKEKYQRDFDISDELYELWQSRVDLALMDNVNIEFPYAETGKFSPRSFHIYSYEMELQPGEILSFEAETDSVKDLVFIELYQKKGDSTSGFEKIKTAEFQKKEFSFEPEEAGSYKLIIQPEIEANTPFLFKMQKRPAYLFPVLAGKNNSIQSYWGAVRGGGTRSHEGIDIFAKRGTPVVAATDGHITYTGEKGLGGKQVWLRDNKRNQSLYYAHLDSIHPNSGKVKVGDTLGYVGNTGNARTTPPHLHFGIYKSYGGAINPLSFVFQSQKLEIEDSPENLYPGKLLVTSSKANLRNRPATRNSTVLKTLTANDTLNFLGKSKDWYHVRTFEDRAVFIHQSLVSPI</sequence>
<dbReference type="AlphaFoldDB" id="A0A1I4XJD3"/>
<dbReference type="InterPro" id="IPR050570">
    <property type="entry name" value="Cell_wall_metabolism_enzyme"/>
</dbReference>
<dbReference type="SUPFAM" id="SSF51261">
    <property type="entry name" value="Duplicated hybrid motif"/>
    <property type="match status" value="1"/>
</dbReference>
<dbReference type="InterPro" id="IPR003646">
    <property type="entry name" value="SH3-like_bac-type"/>
</dbReference>
<feature type="signal peptide" evidence="1">
    <location>
        <begin position="1"/>
        <end position="27"/>
    </location>
</feature>
<organism evidence="4 5">
    <name type="scientific">Salegentibacter flavus</name>
    <dbReference type="NCBI Taxonomy" id="287099"/>
    <lineage>
        <taxon>Bacteria</taxon>
        <taxon>Pseudomonadati</taxon>
        <taxon>Bacteroidota</taxon>
        <taxon>Flavobacteriia</taxon>
        <taxon>Flavobacteriales</taxon>
        <taxon>Flavobacteriaceae</taxon>
        <taxon>Salegentibacter</taxon>
    </lineage>
</organism>
<dbReference type="PROSITE" id="PS51257">
    <property type="entry name" value="PROKAR_LIPOPROTEIN"/>
    <property type="match status" value="1"/>
</dbReference>
<evidence type="ECO:0000256" key="1">
    <source>
        <dbReference type="SAM" id="SignalP"/>
    </source>
</evidence>
<dbReference type="PANTHER" id="PTHR21666">
    <property type="entry name" value="PEPTIDASE-RELATED"/>
    <property type="match status" value="1"/>
</dbReference>
<proteinExistence type="predicted"/>
<feature type="domain" description="SH3b" evidence="3">
    <location>
        <begin position="326"/>
        <end position="377"/>
    </location>
</feature>
<dbReference type="EMBL" id="FOVL01000001">
    <property type="protein sequence ID" value="SFN25716.1"/>
    <property type="molecule type" value="Genomic_DNA"/>
</dbReference>